<dbReference type="EMBL" id="LCLV01000017">
    <property type="protein sequence ID" value="KKU23054.1"/>
    <property type="molecule type" value="Genomic_DNA"/>
</dbReference>
<sequence length="244" mass="26595">MKRYLPLLLFLIGVLVLAAVYFFVIRKPATEETEEEGSIEVSLIDRPIASLTPSQDGHWLKLRIEKLLSGADSLDYELLYTLPDGRTQGVPGTIDLKGESQIERDLLLGSESSGKFRYDEGVKEGTLTLRFRNEKGKLLVKFSTKFHLQSAESRLTSADGRLVYSLAKIPSKTFFVTMETFGLANAPPGEVSAGPYGLFSSGQSAYPGTVELSGGTIYMLKGASWAKVEAGEADDIGIFIAVSE</sequence>
<organism evidence="1 2">
    <name type="scientific">Candidatus Woesebacteria bacterium GW2011_GWF1_46_13</name>
    <dbReference type="NCBI Taxonomy" id="1618602"/>
    <lineage>
        <taxon>Bacteria</taxon>
        <taxon>Candidatus Woeseibacteriota</taxon>
    </lineage>
</organism>
<comment type="caution">
    <text evidence="1">The sequence shown here is derived from an EMBL/GenBank/DDBJ whole genome shotgun (WGS) entry which is preliminary data.</text>
</comment>
<evidence type="ECO:0000313" key="2">
    <source>
        <dbReference type="Proteomes" id="UP000034643"/>
    </source>
</evidence>
<proteinExistence type="predicted"/>
<gene>
    <name evidence="1" type="ORF">UX34_C0017G0017</name>
</gene>
<dbReference type="PATRIC" id="fig|1618602.3.peg.450"/>
<accession>A0A0G1NQW5</accession>
<evidence type="ECO:0000313" key="1">
    <source>
        <dbReference type="EMBL" id="KKU23054.1"/>
    </source>
</evidence>
<dbReference type="AlphaFoldDB" id="A0A0G1NQW5"/>
<protein>
    <submittedName>
        <fullName evidence="1">Uncharacterized protein</fullName>
    </submittedName>
</protein>
<reference evidence="1 2" key="1">
    <citation type="journal article" date="2015" name="Nature">
        <title>rRNA introns, odd ribosomes, and small enigmatic genomes across a large radiation of phyla.</title>
        <authorList>
            <person name="Brown C.T."/>
            <person name="Hug L.A."/>
            <person name="Thomas B.C."/>
            <person name="Sharon I."/>
            <person name="Castelle C.J."/>
            <person name="Singh A."/>
            <person name="Wilkins M.J."/>
            <person name="Williams K.H."/>
            <person name="Banfield J.F."/>
        </authorList>
    </citation>
    <scope>NUCLEOTIDE SEQUENCE [LARGE SCALE GENOMIC DNA]</scope>
</reference>
<dbReference type="Proteomes" id="UP000034643">
    <property type="component" value="Unassembled WGS sequence"/>
</dbReference>
<name>A0A0G1NQW5_9BACT</name>